<feature type="chain" id="PRO_5039301454" evidence="3">
    <location>
        <begin position="28"/>
        <end position="985"/>
    </location>
</feature>
<dbReference type="PANTHER" id="PTHR34218:SF4">
    <property type="entry name" value="ACYL-HOMOSERINE LACTONE ACYLASE QUIP"/>
    <property type="match status" value="1"/>
</dbReference>
<evidence type="ECO:0000256" key="3">
    <source>
        <dbReference type="SAM" id="SignalP"/>
    </source>
</evidence>
<dbReference type="GO" id="GO:0017000">
    <property type="term" value="P:antibiotic biosynthetic process"/>
    <property type="evidence" value="ECO:0007669"/>
    <property type="project" value="InterPro"/>
</dbReference>
<feature type="signal peptide" evidence="3">
    <location>
        <begin position="1"/>
        <end position="27"/>
    </location>
</feature>
<feature type="region of interest" description="Disordered" evidence="2">
    <location>
        <begin position="345"/>
        <end position="370"/>
    </location>
</feature>
<comment type="similarity">
    <text evidence="1">Belongs to the peptidase S45 family.</text>
</comment>
<evidence type="ECO:0000256" key="2">
    <source>
        <dbReference type="SAM" id="MobiDB-lite"/>
    </source>
</evidence>
<evidence type="ECO:0000313" key="4">
    <source>
        <dbReference type="EMBL" id="MBA8802401.1"/>
    </source>
</evidence>
<reference evidence="4 5" key="1">
    <citation type="submission" date="2020-07" db="EMBL/GenBank/DDBJ databases">
        <title>Sequencing the genomes of 1000 actinobacteria strains.</title>
        <authorList>
            <person name="Klenk H.-P."/>
        </authorList>
    </citation>
    <scope>NUCLEOTIDE SEQUENCE [LARGE SCALE GENOMIC DNA]</scope>
    <source>
        <strain evidence="4 5">DSM 21349</strain>
    </source>
</reference>
<dbReference type="Pfam" id="PF01804">
    <property type="entry name" value="Penicil_amidase"/>
    <property type="match status" value="1"/>
</dbReference>
<protein>
    <submittedName>
        <fullName evidence="4">Acyl-homoserine lactone acylase PvdQ</fullName>
    </submittedName>
</protein>
<organism evidence="4 5">
    <name type="scientific">Nocardioides ginsengisegetis</name>
    <dbReference type="NCBI Taxonomy" id="661491"/>
    <lineage>
        <taxon>Bacteria</taxon>
        <taxon>Bacillati</taxon>
        <taxon>Actinomycetota</taxon>
        <taxon>Actinomycetes</taxon>
        <taxon>Propionibacteriales</taxon>
        <taxon>Nocardioidaceae</taxon>
        <taxon>Nocardioides</taxon>
    </lineage>
</organism>
<feature type="region of interest" description="Disordered" evidence="2">
    <location>
        <begin position="388"/>
        <end position="425"/>
    </location>
</feature>
<comment type="caution">
    <text evidence="4">The sequence shown here is derived from an EMBL/GenBank/DDBJ whole genome shotgun (WGS) entry which is preliminary data.</text>
</comment>
<feature type="compositionally biased region" description="Polar residues" evidence="2">
    <location>
        <begin position="409"/>
        <end position="425"/>
    </location>
</feature>
<dbReference type="GO" id="GO:0016811">
    <property type="term" value="F:hydrolase activity, acting on carbon-nitrogen (but not peptide) bonds, in linear amides"/>
    <property type="evidence" value="ECO:0007669"/>
    <property type="project" value="InterPro"/>
</dbReference>
<keyword evidence="3" id="KW-0732">Signal</keyword>
<dbReference type="RefSeq" id="WP_182536835.1">
    <property type="nucleotide sequence ID" value="NZ_JACGXA010000001.1"/>
</dbReference>
<feature type="region of interest" description="Disordered" evidence="2">
    <location>
        <begin position="59"/>
        <end position="78"/>
    </location>
</feature>
<dbReference type="InterPro" id="IPR029055">
    <property type="entry name" value="Ntn_hydrolases_N"/>
</dbReference>
<keyword evidence="5" id="KW-1185">Reference proteome</keyword>
<dbReference type="Gene3D" id="3.60.20.10">
    <property type="entry name" value="Glutamine Phosphoribosylpyrophosphate, subunit 1, domain 1"/>
    <property type="match status" value="2"/>
</dbReference>
<evidence type="ECO:0000256" key="1">
    <source>
        <dbReference type="ARBA" id="ARBA00006586"/>
    </source>
</evidence>
<gene>
    <name evidence="4" type="ORF">FB382_000692</name>
</gene>
<dbReference type="PROSITE" id="PS51257">
    <property type="entry name" value="PROKAR_LIPOPROTEIN"/>
    <property type="match status" value="1"/>
</dbReference>
<proteinExistence type="inferred from homology"/>
<accession>A0A7W3IXC8</accession>
<dbReference type="AlphaFoldDB" id="A0A7W3IXC8"/>
<dbReference type="SUPFAM" id="SSF56235">
    <property type="entry name" value="N-terminal nucleophile aminohydrolases (Ntn hydrolases)"/>
    <property type="match status" value="1"/>
</dbReference>
<dbReference type="Proteomes" id="UP000580910">
    <property type="component" value="Unassembled WGS sequence"/>
</dbReference>
<evidence type="ECO:0000313" key="5">
    <source>
        <dbReference type="Proteomes" id="UP000580910"/>
    </source>
</evidence>
<dbReference type="PANTHER" id="PTHR34218">
    <property type="entry name" value="PEPTIDASE S45 PENICILLIN AMIDASE"/>
    <property type="match status" value="1"/>
</dbReference>
<dbReference type="InterPro" id="IPR002692">
    <property type="entry name" value="S45"/>
</dbReference>
<dbReference type="InterPro" id="IPR023343">
    <property type="entry name" value="Penicillin_amidase_dom1"/>
</dbReference>
<dbReference type="Gene3D" id="1.10.439.10">
    <property type="entry name" value="Penicillin Amidohydrolase, domain 1"/>
    <property type="match status" value="1"/>
</dbReference>
<name>A0A7W3IXC8_9ACTN</name>
<dbReference type="EMBL" id="JACGXA010000001">
    <property type="protein sequence ID" value="MBA8802401.1"/>
    <property type="molecule type" value="Genomic_DNA"/>
</dbReference>
<sequence>MRRSLVVLSSLLSAATAACLIGAPTSASTVGEPASRRAPAPDYGTVLNILPPGADGNVDAQTLASLGPGQAGGDPTSLLSGLANPQAFFTTATPTNPPHFADQLEQYDALNATDPASLTDAKLPLYFKDARLGVDPDDVVRTETPRPGVTIRWDKDGVPHITGKTDADLAYGAGVANIETRMFLTDVLRHTGAATMAQFVGPTDADIAQDAAQLAVAPYRPAQLERQISNLVKRSPEAARLVHALDAYIEGMNAEQDTLCPASTASVPLPGALGMGYGEHCPVEYAALQRPPAPYTRADIVSIASLVGGIFGTGGGGQYTNAIWLQQLQEKYGDAAGRRMYDDFREKNDPEAPVTSPVRAPYGGSGGVKPGLPGVALPDLHPKAQQLGTGAIVNPDGSLSEPPPGAAGNQGNASTTDPKPTPAHQQMMETYGVDPAAEAHQIHGSLERAMEGELVGMSNALIVDAAHSAGHHPTAVFGPQTGYYAPQLLMEEELHGPHTRARGVAFAGTNFVVEIGRGVDYAWSATSPYTDITDTVVQRLCNVDGSRPTVDSTGYVARGKCRPMVNYEHTETGLPSLAAQGSPQQISFLVLRTDHGIVRLRTTLDGKPVAIVRQRSTYMHEADSVLGFIHLDDPSRVRDAQSFMKAASGIQYTFNWFYVDDRDIAYYSSARLPKRAPGTDLDLPRWGSPRYDWQGYEPFAAHPHVVNPAQGYLANWNNKLAPGFSSSSQIWGDGPVYRALTLIDRVKALLKAGKPVRRSDLVGVMIDSATVDLRGAYVLPYALRVLGTPDDPQDAAAVRAMRAWVAGGAHRVDRDRAGGYDHQAAIDVFDTWWDPDDIGASCSPDCDFALPKDALRHGLGAYVDALPEPLDDHPREHIGSAFNGISWYGYLNKDLRATLGLPVRGDYSRSYCGTLAQCRTALRASLHRAVQAALETQGVSSVADLTYDKSLDDIVSVSGGVVGVRRIDWQNRPTFQQVVQFTGHR</sequence>
<dbReference type="Gene3D" id="1.10.287.150">
    <property type="match status" value="1"/>
</dbReference>